<proteinExistence type="predicted"/>
<name>A0A0F5JWW3_9BURK</name>
<organism evidence="1 2">
    <name type="scientific">Robbsia andropogonis</name>
    <dbReference type="NCBI Taxonomy" id="28092"/>
    <lineage>
        <taxon>Bacteria</taxon>
        <taxon>Pseudomonadati</taxon>
        <taxon>Pseudomonadota</taxon>
        <taxon>Betaproteobacteria</taxon>
        <taxon>Burkholderiales</taxon>
        <taxon>Burkholderiaceae</taxon>
        <taxon>Robbsia</taxon>
    </lineage>
</organism>
<reference evidence="1 2" key="1">
    <citation type="submission" date="2015-03" db="EMBL/GenBank/DDBJ databases">
        <title>Draft Genome Sequence of Burkholderia andropogonis type strain ICMP2807, isolated from Sorghum bicolor.</title>
        <authorList>
            <person name="Lopes-Santos L."/>
            <person name="Castro D.B."/>
            <person name="Ottoboni L.M."/>
            <person name="Park D."/>
            <person name="Weirc B.S."/>
            <person name="Destefano S.A."/>
        </authorList>
    </citation>
    <scope>NUCLEOTIDE SEQUENCE [LARGE SCALE GENOMIC DNA]</scope>
    <source>
        <strain evidence="1 2">ICMP2807</strain>
    </source>
</reference>
<accession>A0A0F5JWW3</accession>
<keyword evidence="2" id="KW-1185">Reference proteome</keyword>
<dbReference type="EMBL" id="LAQU01000021">
    <property type="protein sequence ID" value="KKB62351.1"/>
    <property type="molecule type" value="Genomic_DNA"/>
</dbReference>
<dbReference type="Proteomes" id="UP000033618">
    <property type="component" value="Unassembled WGS sequence"/>
</dbReference>
<evidence type="ECO:0000313" key="1">
    <source>
        <dbReference type="EMBL" id="KKB62351.1"/>
    </source>
</evidence>
<gene>
    <name evidence="1" type="ORF">WM40_18020</name>
</gene>
<comment type="caution">
    <text evidence="1">The sequence shown here is derived from an EMBL/GenBank/DDBJ whole genome shotgun (WGS) entry which is preliminary data.</text>
</comment>
<sequence length="89" mass="9501">MPSANAKSAQHRGTSQILAPRMSIHIAGSFPDVQAEWGKLCHNAHRIASACRVASGMHIASLQPLRRGYRVAGRIYLIGAACVSLLHSA</sequence>
<dbReference type="PATRIC" id="fig|28092.6.peg.4237"/>
<protein>
    <submittedName>
        <fullName evidence="1">Uncharacterized protein</fullName>
    </submittedName>
</protein>
<dbReference type="AlphaFoldDB" id="A0A0F5JWW3"/>
<evidence type="ECO:0000313" key="2">
    <source>
        <dbReference type="Proteomes" id="UP000033618"/>
    </source>
</evidence>